<accession>A0AAU6WFD0</accession>
<evidence type="ECO:0000256" key="1">
    <source>
        <dbReference type="SAM" id="Phobius"/>
    </source>
</evidence>
<evidence type="ECO:0000313" key="2">
    <source>
        <dbReference type="EMBL" id="XAO45848.1"/>
    </source>
</evidence>
<proteinExistence type="predicted"/>
<dbReference type="EMBL" id="CP125942">
    <property type="protein sequence ID" value="XAO45848.1"/>
    <property type="molecule type" value="Genomic_DNA"/>
</dbReference>
<dbReference type="RefSeq" id="WP_345471720.1">
    <property type="nucleotide sequence ID" value="NZ_CP125942.1"/>
</dbReference>
<dbReference type="AlphaFoldDB" id="A0AAU6WFD0"/>
<protein>
    <submittedName>
        <fullName evidence="2">Uncharacterized protein</fullName>
    </submittedName>
</protein>
<sequence>MKDFFRSLSKKALTILLAVTILVLIAVPTALMSGLFSGVFESPSEGIRVFFIMVGAGVLFLVVELLVENWRDNKKKKNSSAQK</sequence>
<keyword evidence="1" id="KW-1133">Transmembrane helix</keyword>
<feature type="transmembrane region" description="Helical" evidence="1">
    <location>
        <begin position="12"/>
        <end position="35"/>
    </location>
</feature>
<keyword evidence="3" id="KW-1185">Reference proteome</keyword>
<keyword evidence="1" id="KW-0472">Membrane</keyword>
<evidence type="ECO:0000313" key="3">
    <source>
        <dbReference type="Proteomes" id="UP001486888"/>
    </source>
</evidence>
<name>A0AAU6WFD0_9MICC</name>
<reference evidence="2 3" key="1">
    <citation type="submission" date="2023-05" db="EMBL/GenBank/DDBJ databases">
        <title>Glutamicibacter sp. B1, complete genome.</title>
        <authorList>
            <person name="Long Y.H."/>
            <person name="Fang T."/>
            <person name="Li X.Y."/>
        </authorList>
    </citation>
    <scope>NUCLEOTIDE SEQUENCE [LARGE SCALE GENOMIC DNA]</scope>
    <source>
        <strain evidence="2 3">B1</strain>
    </source>
</reference>
<feature type="transmembrane region" description="Helical" evidence="1">
    <location>
        <begin position="47"/>
        <end position="67"/>
    </location>
</feature>
<dbReference type="KEGG" id="gey:QMQ05_16180"/>
<organism evidence="2 3">
    <name type="scientific">Glutamicibacter ectropisis</name>
    <dbReference type="NCBI Taxonomy" id="3046593"/>
    <lineage>
        <taxon>Bacteria</taxon>
        <taxon>Bacillati</taxon>
        <taxon>Actinomycetota</taxon>
        <taxon>Actinomycetes</taxon>
        <taxon>Micrococcales</taxon>
        <taxon>Micrococcaceae</taxon>
        <taxon>Glutamicibacter</taxon>
    </lineage>
</organism>
<keyword evidence="1" id="KW-0812">Transmembrane</keyword>
<gene>
    <name evidence="2" type="ORF">QMQ05_16180</name>
</gene>
<dbReference type="Proteomes" id="UP001486888">
    <property type="component" value="Chromosome"/>
</dbReference>